<sequence>MWRVPEETIFLPPASKHQGVLLDDVPPTGLSLKQYASGNGSFATVTKSSIVFEYEVYLRLARVGLLSLRHF</sequence>
<dbReference type="Proteomes" id="UP000185109">
    <property type="component" value="Plasmid pRsp8C3a"/>
</dbReference>
<proteinExistence type="predicted"/>
<accession>A0A1L5PA93</accession>
<protein>
    <submittedName>
        <fullName evidence="1">Uncharacterized protein</fullName>
    </submittedName>
</protein>
<reference evidence="1 2" key="1">
    <citation type="submission" date="2016-09" db="EMBL/GenBank/DDBJ databases">
        <title>The complete genome sequences of Rhizobium gallicum, symbiovars gallicum and phaseoli, symbionts associated to common bean (Phaseolus vulgaris).</title>
        <authorList>
            <person name="Bustos P."/>
            <person name="Santamaria R.I."/>
            <person name="Perez-Carrascal O.M."/>
            <person name="Juarez S."/>
            <person name="Lozano L."/>
            <person name="Martinez-Flores I."/>
            <person name="Martinez-Romero E."/>
            <person name="Cevallos M."/>
            <person name="Romero D."/>
            <person name="Davila G."/>
            <person name="Gonzalez V."/>
        </authorList>
    </citation>
    <scope>NUCLEOTIDE SEQUENCE [LARGE SCALE GENOMIC DNA]</scope>
    <source>
        <strain evidence="1 2">8C-3</strain>
        <plasmid evidence="2">Plasmid prsp8c3a</plasmid>
    </source>
</reference>
<geneLocation type="plasmid" evidence="2">
    <name>prsp8c3a</name>
</geneLocation>
<gene>
    <name evidence="1" type="ORF">AM571_PA00138</name>
</gene>
<keyword evidence="1" id="KW-0614">Plasmid</keyword>
<name>A0A1L5PA93_RHIET</name>
<dbReference type="EMBL" id="CP017242">
    <property type="protein sequence ID" value="APO77024.1"/>
    <property type="molecule type" value="Genomic_DNA"/>
</dbReference>
<organism evidence="1 2">
    <name type="scientific">Rhizobium etli 8C-3</name>
    <dbReference type="NCBI Taxonomy" id="538025"/>
    <lineage>
        <taxon>Bacteria</taxon>
        <taxon>Pseudomonadati</taxon>
        <taxon>Pseudomonadota</taxon>
        <taxon>Alphaproteobacteria</taxon>
        <taxon>Hyphomicrobiales</taxon>
        <taxon>Rhizobiaceae</taxon>
        <taxon>Rhizobium/Agrobacterium group</taxon>
        <taxon>Rhizobium</taxon>
    </lineage>
</organism>
<evidence type="ECO:0000313" key="1">
    <source>
        <dbReference type="EMBL" id="APO77024.1"/>
    </source>
</evidence>
<dbReference type="AlphaFoldDB" id="A0A1L5PA93"/>
<evidence type="ECO:0000313" key="2">
    <source>
        <dbReference type="Proteomes" id="UP000185109"/>
    </source>
</evidence>